<dbReference type="FunFam" id="2.40.10.10:FF:000068">
    <property type="entry name" value="transmembrane protease serine 2"/>
    <property type="match status" value="1"/>
</dbReference>
<evidence type="ECO:0000256" key="2">
    <source>
        <dbReference type="ARBA" id="ARBA00022525"/>
    </source>
</evidence>
<dbReference type="InterPro" id="IPR050127">
    <property type="entry name" value="Serine_Proteases_S1"/>
</dbReference>
<dbReference type="InterPro" id="IPR018114">
    <property type="entry name" value="TRYPSIN_HIS"/>
</dbReference>
<accession>E4X5N8</accession>
<dbReference type="PANTHER" id="PTHR24264:SF65">
    <property type="entry name" value="SRCR DOMAIN-CONTAINING PROTEIN"/>
    <property type="match status" value="1"/>
</dbReference>
<dbReference type="FunFam" id="2.40.10.10:FF:000002">
    <property type="entry name" value="Transmembrane protease serine"/>
    <property type="match status" value="1"/>
</dbReference>
<reference evidence="11" key="1">
    <citation type="journal article" date="2010" name="Science">
        <title>Plasticity of animal genome architecture unmasked by rapid evolution of a pelagic tunicate.</title>
        <authorList>
            <person name="Denoeud F."/>
            <person name="Henriet S."/>
            <person name="Mungpakdee S."/>
            <person name="Aury J.M."/>
            <person name="Da Silva C."/>
            <person name="Brinkmann H."/>
            <person name="Mikhaleva J."/>
            <person name="Olsen L.C."/>
            <person name="Jubin C."/>
            <person name="Canestro C."/>
            <person name="Bouquet J.M."/>
            <person name="Danks G."/>
            <person name="Poulain J."/>
            <person name="Campsteijn C."/>
            <person name="Adamski M."/>
            <person name="Cross I."/>
            <person name="Yadetie F."/>
            <person name="Muffato M."/>
            <person name="Louis A."/>
            <person name="Butcher S."/>
            <person name="Tsagkogeorga G."/>
            <person name="Konrad A."/>
            <person name="Singh S."/>
            <person name="Jensen M.F."/>
            <person name="Cong E.H."/>
            <person name="Eikeseth-Otteraa H."/>
            <person name="Noel B."/>
            <person name="Anthouard V."/>
            <person name="Porcel B.M."/>
            <person name="Kachouri-Lafond R."/>
            <person name="Nishino A."/>
            <person name="Ugolini M."/>
            <person name="Chourrout P."/>
            <person name="Nishida H."/>
            <person name="Aasland R."/>
            <person name="Huzurbazar S."/>
            <person name="Westhof E."/>
            <person name="Delsuc F."/>
            <person name="Lehrach H."/>
            <person name="Reinhardt R."/>
            <person name="Weissenbach J."/>
            <person name="Roy S.W."/>
            <person name="Artiguenave F."/>
            <person name="Postlethwait J.H."/>
            <person name="Manak J.R."/>
            <person name="Thompson E.M."/>
            <person name="Jaillon O."/>
            <person name="Du Pasquier L."/>
            <person name="Boudinot P."/>
            <person name="Liberles D.A."/>
            <person name="Volff J.N."/>
            <person name="Philippe H."/>
            <person name="Lenhard B."/>
            <person name="Roest Crollius H."/>
            <person name="Wincker P."/>
            <person name="Chourrout D."/>
        </authorList>
    </citation>
    <scope>NUCLEOTIDE SEQUENCE [LARGE SCALE GENOMIC DNA]</scope>
</reference>
<keyword evidence="2" id="KW-0964">Secreted</keyword>
<dbReference type="PRINTS" id="PR00722">
    <property type="entry name" value="CHYMOTRYPSIN"/>
</dbReference>
<dbReference type="InterPro" id="IPR009003">
    <property type="entry name" value="Peptidase_S1_PA"/>
</dbReference>
<evidence type="ECO:0000313" key="11">
    <source>
        <dbReference type="EMBL" id="CBY07576.1"/>
    </source>
</evidence>
<evidence type="ECO:0000256" key="5">
    <source>
        <dbReference type="ARBA" id="ARBA00022825"/>
    </source>
</evidence>
<dbReference type="GO" id="GO:0006508">
    <property type="term" value="P:proteolysis"/>
    <property type="evidence" value="ECO:0007669"/>
    <property type="project" value="UniProtKB-KW"/>
</dbReference>
<evidence type="ECO:0000256" key="6">
    <source>
        <dbReference type="ARBA" id="ARBA00023157"/>
    </source>
</evidence>
<dbReference type="GO" id="GO:0005615">
    <property type="term" value="C:extracellular space"/>
    <property type="evidence" value="ECO:0007669"/>
    <property type="project" value="TreeGrafter"/>
</dbReference>
<dbReference type="InterPro" id="IPR033116">
    <property type="entry name" value="TRYPSIN_SER"/>
</dbReference>
<proteinExistence type="inferred from homology"/>
<dbReference type="SMART" id="SM00020">
    <property type="entry name" value="Tryp_SPc"/>
    <property type="match status" value="1"/>
</dbReference>
<comment type="similarity">
    <text evidence="7">Belongs to the peptidase S1 family. CLIP subfamily.</text>
</comment>
<evidence type="ECO:0000256" key="9">
    <source>
        <dbReference type="SAM" id="MobiDB-lite"/>
    </source>
</evidence>
<dbReference type="Proteomes" id="UP000001307">
    <property type="component" value="Unassembled WGS sequence"/>
</dbReference>
<gene>
    <name evidence="11" type="ORF">GSOID_T00002561001</name>
</gene>
<keyword evidence="5 8" id="KW-0720">Serine protease</keyword>
<dbReference type="Gene3D" id="2.40.10.10">
    <property type="entry name" value="Trypsin-like serine proteases"/>
    <property type="match status" value="1"/>
</dbReference>
<name>E4X5N8_OIKDI</name>
<evidence type="ECO:0000256" key="4">
    <source>
        <dbReference type="ARBA" id="ARBA00022801"/>
    </source>
</evidence>
<dbReference type="OrthoDB" id="8440449at2759"/>
<dbReference type="InParanoid" id="E4X5N8"/>
<dbReference type="InterPro" id="IPR001254">
    <property type="entry name" value="Trypsin_dom"/>
</dbReference>
<keyword evidence="12" id="KW-1185">Reference proteome</keyword>
<dbReference type="CDD" id="cd00190">
    <property type="entry name" value="Tryp_SPc"/>
    <property type="match status" value="1"/>
</dbReference>
<dbReference type="PROSITE" id="PS50240">
    <property type="entry name" value="TRYPSIN_DOM"/>
    <property type="match status" value="1"/>
</dbReference>
<organism evidence="11">
    <name type="scientific">Oikopleura dioica</name>
    <name type="common">Tunicate</name>
    <dbReference type="NCBI Taxonomy" id="34765"/>
    <lineage>
        <taxon>Eukaryota</taxon>
        <taxon>Metazoa</taxon>
        <taxon>Chordata</taxon>
        <taxon>Tunicata</taxon>
        <taxon>Appendicularia</taxon>
        <taxon>Copelata</taxon>
        <taxon>Oikopleuridae</taxon>
        <taxon>Oikopleura</taxon>
    </lineage>
</organism>
<evidence type="ECO:0000256" key="7">
    <source>
        <dbReference type="ARBA" id="ARBA00024195"/>
    </source>
</evidence>
<dbReference type="MEROPS" id="S01.B40"/>
<dbReference type="PROSITE" id="PS00135">
    <property type="entry name" value="TRYPSIN_SER"/>
    <property type="match status" value="1"/>
</dbReference>
<evidence type="ECO:0000256" key="3">
    <source>
        <dbReference type="ARBA" id="ARBA00022670"/>
    </source>
</evidence>
<dbReference type="PANTHER" id="PTHR24264">
    <property type="entry name" value="TRYPSIN-RELATED"/>
    <property type="match status" value="1"/>
</dbReference>
<evidence type="ECO:0000256" key="8">
    <source>
        <dbReference type="RuleBase" id="RU363034"/>
    </source>
</evidence>
<keyword evidence="3 8" id="KW-0645">Protease</keyword>
<dbReference type="EMBL" id="FN653026">
    <property type="protein sequence ID" value="CBY07576.1"/>
    <property type="molecule type" value="Genomic_DNA"/>
</dbReference>
<evidence type="ECO:0000313" key="12">
    <source>
        <dbReference type="Proteomes" id="UP000001307"/>
    </source>
</evidence>
<comment type="subcellular location">
    <subcellularLocation>
        <location evidence="1">Secreted</location>
    </subcellularLocation>
</comment>
<dbReference type="SUPFAM" id="SSF50494">
    <property type="entry name" value="Trypsin-like serine proteases"/>
    <property type="match status" value="1"/>
</dbReference>
<dbReference type="Pfam" id="PF00089">
    <property type="entry name" value="Trypsin"/>
    <property type="match status" value="1"/>
</dbReference>
<dbReference type="AlphaFoldDB" id="E4X5N8"/>
<sequence length="476" mass="53305">MKILGAFLSFAQAGTWEIPETWKYCEAREQVDPRLRWMKSARIIGGGVVKRDAWPFIVRLRIGRNDTCGRSLIDGKHVLTAAHCCDGAQPKNIIAHVKDYSRKVIDEGEKTVKVTKIVEHEEFLYRHYKNDVCLLTLEEDVSEIIEHKYACLPPADWDWRIMSTCYTAGWGTDHESFGKEVDILNSVNVNIFDDNYCVLEQDHDAETMICAGAIGGGRDACQGDSGGPLICEINGNAVLAGVTSWGIGCGRAGSPGEWAKVSNYLDWINNNLPALQTTPKPTPVTRTSSPSTPSTPSPTPLIHTTKSTTKSITGHVIHSQVFMLPWKKILARRYCASEDSESGLINWTEIATFVGGGKKVLIEKKFYNIFSKTDERLMGLNKCQNELNDKIIAKPSTLDKERTSELMDLAIKRQVCVRAKKRGHFNGLPCKEACEEVLKAYKRKSDSIKITNKEKKKVQFWTKICLTKQSSIFKNT</sequence>
<evidence type="ECO:0000259" key="10">
    <source>
        <dbReference type="PROSITE" id="PS50240"/>
    </source>
</evidence>
<evidence type="ECO:0000256" key="1">
    <source>
        <dbReference type="ARBA" id="ARBA00004613"/>
    </source>
</evidence>
<dbReference type="PROSITE" id="PS00134">
    <property type="entry name" value="TRYPSIN_HIS"/>
    <property type="match status" value="1"/>
</dbReference>
<keyword evidence="4 8" id="KW-0378">Hydrolase</keyword>
<dbReference type="InterPro" id="IPR043504">
    <property type="entry name" value="Peptidase_S1_PA_chymotrypsin"/>
</dbReference>
<feature type="region of interest" description="Disordered" evidence="9">
    <location>
        <begin position="275"/>
        <end position="305"/>
    </location>
</feature>
<feature type="compositionally biased region" description="Low complexity" evidence="9">
    <location>
        <begin position="277"/>
        <end position="292"/>
    </location>
</feature>
<dbReference type="GO" id="GO:0004252">
    <property type="term" value="F:serine-type endopeptidase activity"/>
    <property type="evidence" value="ECO:0007669"/>
    <property type="project" value="InterPro"/>
</dbReference>
<keyword evidence="6" id="KW-1015">Disulfide bond</keyword>
<dbReference type="InterPro" id="IPR001314">
    <property type="entry name" value="Peptidase_S1A"/>
</dbReference>
<feature type="domain" description="Peptidase S1" evidence="10">
    <location>
        <begin position="43"/>
        <end position="273"/>
    </location>
</feature>
<protein>
    <recommendedName>
        <fullName evidence="10">Peptidase S1 domain-containing protein</fullName>
    </recommendedName>
</protein>